<evidence type="ECO:0000313" key="3">
    <source>
        <dbReference type="EMBL" id="KAA3805929.1"/>
    </source>
</evidence>
<dbReference type="EMBL" id="FMYE01000020">
    <property type="protein sequence ID" value="SDB77323.1"/>
    <property type="molecule type" value="Genomic_DNA"/>
</dbReference>
<dbReference type="Proteomes" id="UP000424805">
    <property type="component" value="Unassembled WGS sequence"/>
</dbReference>
<dbReference type="EMBL" id="VWFC01000021">
    <property type="protein sequence ID" value="KAB1324553.1"/>
    <property type="molecule type" value="Genomic_DNA"/>
</dbReference>
<evidence type="ECO:0000313" key="20">
    <source>
        <dbReference type="Proteomes" id="UP000183670"/>
    </source>
</evidence>
<evidence type="ECO:0000259" key="2">
    <source>
        <dbReference type="Pfam" id="PF10988"/>
    </source>
</evidence>
<proteinExistence type="predicted"/>
<evidence type="ECO:0000313" key="13">
    <source>
        <dbReference type="EMBL" id="MDC7958024.1"/>
    </source>
</evidence>
<sequence>MKTSLLLVLVTGLSLVLTAGSCLQGKHVVGSKNYISQEVKADHFNEIKLLGSANISYHQDTRSHVEIHGSDNIIPLVETYVDGNTLMIKFKKNVSIWKGKLEIKVFAPELNKLSINGSGNIKLINGIQTSKDIEFHINGSGNIQGEGLNCRRMAVSINGSGDVRLQQIESQECQAGISGSGNINLKGKAIQAKYAIAGSGNIQAADLEAENTDASISGSGNISCYASQKLVARVKGSGDIAYKGNPQEVDAPRKNIRQIK</sequence>
<dbReference type="Proteomes" id="UP000183670">
    <property type="component" value="Unassembled WGS sequence"/>
</dbReference>
<dbReference type="KEGG" id="boa:Bovatus_03535"/>
<evidence type="ECO:0000313" key="17">
    <source>
        <dbReference type="EMBL" id="SDB77323.1"/>
    </source>
</evidence>
<gene>
    <name evidence="16" type="ORF">DW206_15360</name>
    <name evidence="15" type="ORF">DWV35_01300</name>
    <name evidence="14" type="ORF">DYI28_20440</name>
    <name evidence="10" type="ORF">F3B53_17065</name>
    <name evidence="7" type="ORF">F3B85_16580</name>
    <name evidence="8" type="ORF">F3B90_09445</name>
    <name evidence="9" type="ORF">F3B98_03060</name>
    <name evidence="6" type="ORF">F3D66_27600</name>
    <name evidence="5" type="ORF">F3D71_03215</name>
    <name evidence="4" type="ORF">F3F25_16100</name>
    <name evidence="3" type="ORF">F3F51_08910</name>
    <name evidence="11" type="ORF">PO240_19140</name>
    <name evidence="12" type="ORF">PO382_00715</name>
    <name evidence="13" type="ORF">PQ628_07350</name>
    <name evidence="17" type="ORF">SAMN05192581_102024</name>
    <name evidence="18" type="ORF">SAMN05192582_108213</name>
</gene>
<dbReference type="EMBL" id="FNDO01000082">
    <property type="protein sequence ID" value="SDI85003.1"/>
    <property type="molecule type" value="Genomic_DNA"/>
</dbReference>
<dbReference type="RefSeq" id="WP_004298259.1">
    <property type="nucleotide sequence ID" value="NZ_BAABYJ010000001.1"/>
</dbReference>
<dbReference type="EMBL" id="QRJR01000013">
    <property type="protein sequence ID" value="RHH44389.1"/>
    <property type="molecule type" value="Genomic_DNA"/>
</dbReference>
<evidence type="ECO:0000313" key="9">
    <source>
        <dbReference type="EMBL" id="KAA4666169.1"/>
    </source>
</evidence>
<evidence type="ECO:0000313" key="26">
    <source>
        <dbReference type="Proteomes" id="UP000375690"/>
    </source>
</evidence>
<dbReference type="EMBL" id="JAQQPO010000007">
    <property type="protein sequence ID" value="MDC7958024.1"/>
    <property type="molecule type" value="Genomic_DNA"/>
</dbReference>
<dbReference type="EMBL" id="QSBI01000001">
    <property type="protein sequence ID" value="RGX13429.1"/>
    <property type="molecule type" value="Genomic_DNA"/>
</dbReference>
<evidence type="ECO:0000313" key="4">
    <source>
        <dbReference type="EMBL" id="KAA3926896.1"/>
    </source>
</evidence>
<evidence type="ECO:0000313" key="10">
    <source>
        <dbReference type="EMBL" id="KAB1324553.1"/>
    </source>
</evidence>
<evidence type="ECO:0000313" key="27">
    <source>
        <dbReference type="Proteomes" id="UP000424805"/>
    </source>
</evidence>
<dbReference type="EMBL" id="VWGP01000012">
    <property type="protein sequence ID" value="KAA4533703.1"/>
    <property type="molecule type" value="Genomic_DNA"/>
</dbReference>
<dbReference type="EMBL" id="CP041395">
    <property type="protein sequence ID" value="QDM10876.1"/>
    <property type="molecule type" value="Genomic_DNA"/>
</dbReference>
<dbReference type="Proteomes" id="UP000323717">
    <property type="component" value="Unassembled WGS sequence"/>
</dbReference>
<evidence type="ECO:0000313" key="16">
    <source>
        <dbReference type="EMBL" id="RHH44389.1"/>
    </source>
</evidence>
<dbReference type="Proteomes" id="UP000286031">
    <property type="component" value="Unassembled WGS sequence"/>
</dbReference>
<reference evidence="21 22" key="4">
    <citation type="submission" date="2018-08" db="EMBL/GenBank/DDBJ databases">
        <title>A genome reference for cultivated species of the human gut microbiota.</title>
        <authorList>
            <person name="Zou Y."/>
            <person name="Xue W."/>
            <person name="Luo G."/>
        </authorList>
    </citation>
    <scope>NUCLEOTIDE SEQUENCE [LARGE SCALE GENOMIC DNA]</scope>
    <source>
        <strain evidence="15 22">AF04-46</strain>
        <strain evidence="16 21">AM17-48</strain>
    </source>
</reference>
<dbReference type="PATRIC" id="fig|28116.10.peg.4060"/>
<dbReference type="Proteomes" id="UP000478493">
    <property type="component" value="Unassembled WGS sequence"/>
</dbReference>
<evidence type="ECO:0000313" key="29">
    <source>
        <dbReference type="Proteomes" id="UP000460135"/>
    </source>
</evidence>
<dbReference type="Proteomes" id="UP000318823">
    <property type="component" value="Chromosome"/>
</dbReference>
<evidence type="ECO:0000313" key="23">
    <source>
        <dbReference type="Proteomes" id="UP000318823"/>
    </source>
</evidence>
<dbReference type="Proteomes" id="UP000375690">
    <property type="component" value="Unassembled WGS sequence"/>
</dbReference>
<dbReference type="EMBL" id="VWFO01000003">
    <property type="protein sequence ID" value="KAA4666169.1"/>
    <property type="molecule type" value="Genomic_DNA"/>
</dbReference>
<dbReference type="Pfam" id="PF10988">
    <property type="entry name" value="DUF2807"/>
    <property type="match status" value="1"/>
</dbReference>
<dbReference type="PANTHER" id="PTHR39200">
    <property type="entry name" value="HYPOTHETICAL EXPORTED PROTEIN"/>
    <property type="match status" value="1"/>
</dbReference>
<dbReference type="Proteomes" id="UP001214017">
    <property type="component" value="Unassembled WGS sequence"/>
</dbReference>
<evidence type="ECO:0000313" key="22">
    <source>
        <dbReference type="Proteomes" id="UP000286031"/>
    </source>
</evidence>
<dbReference type="Proteomes" id="UP000435985">
    <property type="component" value="Unassembled WGS sequence"/>
</dbReference>
<dbReference type="PROSITE" id="PS51257">
    <property type="entry name" value="PROKAR_LIPOPROTEIN"/>
    <property type="match status" value="1"/>
</dbReference>
<dbReference type="Proteomes" id="UP000460135">
    <property type="component" value="Unassembled WGS sequence"/>
</dbReference>
<evidence type="ECO:0000313" key="11">
    <source>
        <dbReference type="EMBL" id="MDC2409989.1"/>
    </source>
</evidence>
<evidence type="ECO:0000313" key="31">
    <source>
        <dbReference type="Proteomes" id="UP000478493"/>
    </source>
</evidence>
<dbReference type="EMBL" id="VWLX01000006">
    <property type="protein sequence ID" value="KAA3805929.1"/>
    <property type="molecule type" value="Genomic_DNA"/>
</dbReference>
<dbReference type="Proteomes" id="UP001219389">
    <property type="component" value="Unassembled WGS sequence"/>
</dbReference>
<evidence type="ECO:0000313" key="28">
    <source>
        <dbReference type="Proteomes" id="UP000435985"/>
    </source>
</evidence>
<evidence type="ECO:0000313" key="25">
    <source>
        <dbReference type="Proteomes" id="UP000365824"/>
    </source>
</evidence>
<dbReference type="GeneID" id="29455731"/>
<dbReference type="AlphaFoldDB" id="A0A139KUU4"/>
<dbReference type="EMBL" id="JAQNWR010000015">
    <property type="protein sequence ID" value="MDC2409989.1"/>
    <property type="molecule type" value="Genomic_DNA"/>
</dbReference>
<evidence type="ECO:0000313" key="8">
    <source>
        <dbReference type="EMBL" id="KAA4627689.1"/>
    </source>
</evidence>
<dbReference type="InterPro" id="IPR021255">
    <property type="entry name" value="DUF2807"/>
</dbReference>
<protein>
    <submittedName>
        <fullName evidence="7">DUF2807 domain-containing protein</fullName>
    </submittedName>
    <submittedName>
        <fullName evidence="17">Putative auto-transporter adhesin, head GIN domain</fullName>
    </submittedName>
</protein>
<reference evidence="11" key="7">
    <citation type="submission" date="2022-10" db="EMBL/GenBank/DDBJ databases">
        <title>Human gut microbiome strain richness.</title>
        <authorList>
            <person name="Chen-Liaw A."/>
        </authorList>
    </citation>
    <scope>NUCLEOTIDE SEQUENCE</scope>
    <source>
        <strain evidence="12">BSD2780120875st1_E1_BSD2780120875_150330</strain>
        <strain evidence="11">F7_m1001271B151109d0_201107</strain>
        <strain evidence="13">RTP21484st1_H8_RTP21484_190118</strain>
    </source>
</reference>
<feature type="chain" id="PRO_5014531191" evidence="1">
    <location>
        <begin position="20"/>
        <end position="260"/>
    </location>
</feature>
<dbReference type="Proteomes" id="UP001215078">
    <property type="component" value="Unassembled WGS sequence"/>
</dbReference>
<dbReference type="STRING" id="28116.Bovatus_03535"/>
<evidence type="ECO:0000256" key="1">
    <source>
        <dbReference type="SAM" id="SignalP"/>
    </source>
</evidence>
<feature type="domain" description="Putative auto-transporter adhesin head GIN" evidence="2">
    <location>
        <begin position="135"/>
        <end position="246"/>
    </location>
</feature>
<dbReference type="Gene3D" id="2.160.20.120">
    <property type="match status" value="1"/>
</dbReference>
<evidence type="ECO:0000313" key="5">
    <source>
        <dbReference type="EMBL" id="KAA3954192.1"/>
    </source>
</evidence>
<dbReference type="EMBL" id="VWLE01000020">
    <property type="protein sequence ID" value="KAA3954192.1"/>
    <property type="molecule type" value="Genomic_DNA"/>
</dbReference>
<evidence type="ECO:0000313" key="24">
    <source>
        <dbReference type="Proteomes" id="UP000323717"/>
    </source>
</evidence>
<evidence type="ECO:0000313" key="14">
    <source>
        <dbReference type="EMBL" id="QDM10876.1"/>
    </source>
</evidence>
<dbReference type="EMBL" id="VWLB01000027">
    <property type="protein sequence ID" value="KAA3926896.1"/>
    <property type="molecule type" value="Genomic_DNA"/>
</dbReference>
<evidence type="ECO:0000313" key="18">
    <source>
        <dbReference type="EMBL" id="SDI85003.1"/>
    </source>
</evidence>
<name>A0A139KUU4_BACOV</name>
<reference evidence="14" key="6">
    <citation type="submission" date="2019-07" db="EMBL/GenBank/DDBJ databases">
        <authorList>
            <person name="Ross B.D."/>
            <person name="Verster A.J."/>
            <person name="Radey M.C."/>
            <person name="Schmidtke D.T."/>
            <person name="Pope C.E."/>
            <person name="Hoffman L.R."/>
            <person name="Hajjar A."/>
            <person name="Peterson S.B."/>
            <person name="Borenstein E."/>
            <person name="Mougous J.D."/>
        </authorList>
    </citation>
    <scope>NUCLEOTIDE SEQUENCE</scope>
    <source>
        <strain evidence="14">3725 D1 iv</strain>
    </source>
</reference>
<keyword evidence="30" id="KW-1185">Reference proteome</keyword>
<dbReference type="EMBL" id="JAQNZF010000001">
    <property type="protein sequence ID" value="MDC2740741.1"/>
    <property type="molecule type" value="Genomic_DNA"/>
</dbReference>
<dbReference type="Proteomes" id="UP000365824">
    <property type="component" value="Unassembled WGS sequence"/>
</dbReference>
<organism evidence="7 31">
    <name type="scientific">Bacteroides ovatus</name>
    <dbReference type="NCBI Taxonomy" id="28116"/>
    <lineage>
        <taxon>Bacteria</taxon>
        <taxon>Pseudomonadati</taxon>
        <taxon>Bacteroidota</taxon>
        <taxon>Bacteroidia</taxon>
        <taxon>Bacteroidales</taxon>
        <taxon>Bacteroidaceae</taxon>
        <taxon>Bacteroides</taxon>
    </lineage>
</organism>
<reference evidence="19 20" key="1">
    <citation type="submission" date="2016-10" db="EMBL/GenBank/DDBJ databases">
        <authorList>
            <person name="de Groot N.N."/>
        </authorList>
    </citation>
    <scope>NUCLEOTIDE SEQUENCE [LARGE SCALE GENOMIC DNA]</scope>
    <source>
        <strain evidence="17 20">NLAE-zl-C500</strain>
        <strain evidence="18 19">NLAE-zl-C57</strain>
    </source>
</reference>
<accession>A0A139KUU4</accession>
<keyword evidence="1" id="KW-0732">Signal</keyword>
<evidence type="ECO:0000313" key="21">
    <source>
        <dbReference type="Proteomes" id="UP000283329"/>
    </source>
</evidence>
<dbReference type="Proteomes" id="UP000181870">
    <property type="component" value="Unassembled WGS sequence"/>
</dbReference>
<reference evidence="14" key="3">
    <citation type="journal article" date="2018" name="Nature">
        <title>Human gut bacteria contain acquired interbacterial defence systems.</title>
        <authorList>
            <person name="Ross B.D."/>
            <person name="Verster A.J."/>
            <person name="Radey M.C."/>
            <person name="Schmidtke D.T."/>
            <person name="Pope C.E."/>
            <person name="Hoffman L.R."/>
            <person name="Hajjar A."/>
            <person name="Peterson S.B."/>
            <person name="Borenstein E."/>
            <person name="Mougous J."/>
        </authorList>
    </citation>
    <scope>NUCLEOTIDE SEQUENCE</scope>
    <source>
        <strain evidence="14">3725 D1 iv</strain>
    </source>
</reference>
<evidence type="ECO:0000313" key="12">
    <source>
        <dbReference type="EMBL" id="MDC2740741.1"/>
    </source>
</evidence>
<evidence type="ECO:0000313" key="15">
    <source>
        <dbReference type="EMBL" id="RGX13429.1"/>
    </source>
</evidence>
<evidence type="ECO:0000313" key="6">
    <source>
        <dbReference type="EMBL" id="KAA4089344.1"/>
    </source>
</evidence>
<evidence type="ECO:0000313" key="7">
    <source>
        <dbReference type="EMBL" id="KAA4533703.1"/>
    </source>
</evidence>
<dbReference type="Proteomes" id="UP000283329">
    <property type="component" value="Unassembled WGS sequence"/>
</dbReference>
<reference evidence="23" key="2">
    <citation type="journal article" date="2018" name="J. Anim. Genet.">
        <title>Acquired interbacterial defense systems protect against interspecies antagonism in the human gut microbiome.</title>
        <authorList>
            <person name="Ross B.D."/>
            <person name="Verster A.J."/>
            <person name="Radey M.C."/>
            <person name="Schmidtke D.T."/>
            <person name="Pope C.E."/>
            <person name="Hoffman L.R."/>
            <person name="Hajjar A."/>
            <person name="Peterson S.B."/>
            <person name="Borenstein E."/>
            <person name="Mougous J."/>
        </authorList>
    </citation>
    <scope>NUCLEOTIDE SEQUENCE [LARGE SCALE GENOMIC DNA]</scope>
    <source>
        <strain evidence="23">3725 D1 iv</strain>
    </source>
</reference>
<dbReference type="Proteomes" id="UP000473905">
    <property type="component" value="Unassembled WGS sequence"/>
</dbReference>
<feature type="signal peptide" evidence="1">
    <location>
        <begin position="1"/>
        <end position="19"/>
    </location>
</feature>
<dbReference type="EMBL" id="VWFP01000008">
    <property type="protein sequence ID" value="KAA4627689.1"/>
    <property type="molecule type" value="Genomic_DNA"/>
</dbReference>
<reference evidence="24 25" key="5">
    <citation type="journal article" date="2019" name="Nat. Med.">
        <title>A library of human gut bacterial isolates paired with longitudinal multiomics data enables mechanistic microbiome research.</title>
        <authorList>
            <person name="Poyet M."/>
            <person name="Groussin M."/>
            <person name="Gibbons S.M."/>
            <person name="Avila-Pacheco J."/>
            <person name="Jiang X."/>
            <person name="Kearney S.M."/>
            <person name="Perrotta A.R."/>
            <person name="Berdy B."/>
            <person name="Zhao S."/>
            <person name="Lieberman T.D."/>
            <person name="Swanson P.K."/>
            <person name="Smith M."/>
            <person name="Roesemann S."/>
            <person name="Alexander J.E."/>
            <person name="Rich S.A."/>
            <person name="Livny J."/>
            <person name="Vlamakis H."/>
            <person name="Clish C."/>
            <person name="Bullock K."/>
            <person name="Deik A."/>
            <person name="Scott J."/>
            <person name="Pierce K.A."/>
            <person name="Xavier R.J."/>
            <person name="Alm E.J."/>
        </authorList>
    </citation>
    <scope>NUCLEOTIDE SEQUENCE [LARGE SCALE GENOMIC DNA]</scope>
    <source>
        <strain evidence="6 30">BIOML-A134</strain>
        <strain evidence="9 28">BIOML-A14</strain>
        <strain evidence="8 27">BIOML-A15</strain>
        <strain evidence="4 25">BIOML-A160</strain>
        <strain evidence="5 24">BIOML-A163</strain>
        <strain evidence="3 29">BIOML-A183</strain>
        <strain evidence="10 26">BIOML-A2</strain>
        <strain evidence="7 31">BIOML-A41</strain>
    </source>
</reference>
<evidence type="ECO:0000313" key="19">
    <source>
        <dbReference type="Proteomes" id="UP000181870"/>
    </source>
</evidence>
<evidence type="ECO:0000313" key="30">
    <source>
        <dbReference type="Proteomes" id="UP000473905"/>
    </source>
</evidence>
<dbReference type="EMBL" id="VWKB01000057">
    <property type="protein sequence ID" value="KAA4089344.1"/>
    <property type="molecule type" value="Genomic_DNA"/>
</dbReference>
<dbReference type="PANTHER" id="PTHR39200:SF1">
    <property type="entry name" value="AUTO-TRANSPORTER ADHESIN HEAD GIN DOMAIN-CONTAINING PROTEIN-RELATED"/>
    <property type="match status" value="1"/>
</dbReference>